<evidence type="ECO:0000313" key="3">
    <source>
        <dbReference type="Ensembl" id="ENSORLP00020030826.1"/>
    </source>
</evidence>
<proteinExistence type="predicted"/>
<evidence type="ECO:0000313" key="4">
    <source>
        <dbReference type="Proteomes" id="UP000265180"/>
    </source>
</evidence>
<feature type="chain" id="PRO_5018171502" description="C-type lectin domain-containing protein" evidence="1">
    <location>
        <begin position="21"/>
        <end position="143"/>
    </location>
</feature>
<name>A0A3P9MCT1_ORYLA</name>
<accession>A0A3P9MCT1</accession>
<sequence>VPFFLYHISPLLTLFFSLRTQQNPQYVFVNEIMNWSSPQRSGKQNFKDLATARTSTDWQTLSSVMPSYQNLWIGVYRDSNISWSDGSNLSFYPTTVNFYIQPGVISARCGYQKWQTRNAWYFYPCGNRLPFICHSPKGDPPSS</sequence>
<dbReference type="PANTHER" id="PTHR45784:SF3">
    <property type="entry name" value="C-TYPE LECTIN DOMAIN FAMILY 4 MEMBER K-LIKE-RELATED"/>
    <property type="match status" value="1"/>
</dbReference>
<evidence type="ECO:0000256" key="1">
    <source>
        <dbReference type="SAM" id="SignalP"/>
    </source>
</evidence>
<feature type="domain" description="C-type lectin" evidence="2">
    <location>
        <begin position="26"/>
        <end position="134"/>
    </location>
</feature>
<dbReference type="SUPFAM" id="SSF56436">
    <property type="entry name" value="C-type lectin-like"/>
    <property type="match status" value="1"/>
</dbReference>
<feature type="signal peptide" evidence="1">
    <location>
        <begin position="1"/>
        <end position="20"/>
    </location>
</feature>
<dbReference type="Proteomes" id="UP000265180">
    <property type="component" value="Chromosome 18"/>
</dbReference>
<evidence type="ECO:0000259" key="2">
    <source>
        <dbReference type="PROSITE" id="PS50041"/>
    </source>
</evidence>
<protein>
    <recommendedName>
        <fullName evidence="2">C-type lectin domain-containing protein</fullName>
    </recommendedName>
</protein>
<dbReference type="Ensembl" id="ENSORLT00020022279.1">
    <property type="protein sequence ID" value="ENSORLP00020030826.1"/>
    <property type="gene ID" value="ENSORLG00020015527.1"/>
</dbReference>
<reference key="1">
    <citation type="journal article" date="2007" name="Nature">
        <title>The medaka draft genome and insights into vertebrate genome evolution.</title>
        <authorList>
            <person name="Kasahara M."/>
            <person name="Naruse K."/>
            <person name="Sasaki S."/>
            <person name="Nakatani Y."/>
            <person name="Qu W."/>
            <person name="Ahsan B."/>
            <person name="Yamada T."/>
            <person name="Nagayasu Y."/>
            <person name="Doi K."/>
            <person name="Kasai Y."/>
            <person name="Jindo T."/>
            <person name="Kobayashi D."/>
            <person name="Shimada A."/>
            <person name="Toyoda A."/>
            <person name="Kuroki Y."/>
            <person name="Fujiyama A."/>
            <person name="Sasaki T."/>
            <person name="Shimizu A."/>
            <person name="Asakawa S."/>
            <person name="Shimizu N."/>
            <person name="Hashimoto S."/>
            <person name="Yang J."/>
            <person name="Lee Y."/>
            <person name="Matsushima K."/>
            <person name="Sugano S."/>
            <person name="Sakaizumi M."/>
            <person name="Narita T."/>
            <person name="Ohishi K."/>
            <person name="Haga S."/>
            <person name="Ohta F."/>
            <person name="Nomoto H."/>
            <person name="Nogata K."/>
            <person name="Morishita T."/>
            <person name="Endo T."/>
            <person name="Shin-I T."/>
            <person name="Takeda H."/>
            <person name="Morishita S."/>
            <person name="Kohara Y."/>
        </authorList>
    </citation>
    <scope>NUCLEOTIDE SEQUENCE [LARGE SCALE GENOMIC DNA]</scope>
    <source>
        <strain>Hd-rR</strain>
    </source>
</reference>
<dbReference type="InterPro" id="IPR016186">
    <property type="entry name" value="C-type_lectin-like/link_sf"/>
</dbReference>
<dbReference type="InterPro" id="IPR001304">
    <property type="entry name" value="C-type_lectin-like"/>
</dbReference>
<reference evidence="3" key="4">
    <citation type="submission" date="2025-09" db="UniProtKB">
        <authorList>
            <consortium name="Ensembl"/>
        </authorList>
    </citation>
    <scope>IDENTIFICATION</scope>
    <source>
        <strain evidence="3">HNI</strain>
    </source>
</reference>
<dbReference type="InterPro" id="IPR016187">
    <property type="entry name" value="CTDL_fold"/>
</dbReference>
<dbReference type="AlphaFoldDB" id="A0A3P9MCT1"/>
<dbReference type="PANTHER" id="PTHR45784">
    <property type="entry name" value="C-TYPE LECTIN DOMAIN FAMILY 20 MEMBER A-RELATED"/>
    <property type="match status" value="1"/>
</dbReference>
<keyword evidence="1" id="KW-0732">Signal</keyword>
<dbReference type="PROSITE" id="PS50041">
    <property type="entry name" value="C_TYPE_LECTIN_2"/>
    <property type="match status" value="1"/>
</dbReference>
<reference evidence="3 4" key="2">
    <citation type="submission" date="2017-04" db="EMBL/GenBank/DDBJ databases">
        <title>CpG methylation of centromeres and impact of large insertions on vertebrate speciation.</title>
        <authorList>
            <person name="Ichikawa K."/>
            <person name="Yoshimura J."/>
            <person name="Morishita S."/>
        </authorList>
    </citation>
    <scope>NUCLEOTIDE SEQUENCE</scope>
    <source>
        <strain evidence="3 4">HNI</strain>
    </source>
</reference>
<dbReference type="Gene3D" id="3.10.100.10">
    <property type="entry name" value="Mannose-Binding Protein A, subunit A"/>
    <property type="match status" value="1"/>
</dbReference>
<reference evidence="3" key="3">
    <citation type="submission" date="2025-08" db="UniProtKB">
        <authorList>
            <consortium name="Ensembl"/>
        </authorList>
    </citation>
    <scope>IDENTIFICATION</scope>
    <source>
        <strain evidence="3">HNI</strain>
    </source>
</reference>
<dbReference type="Pfam" id="PF00059">
    <property type="entry name" value="Lectin_C"/>
    <property type="match status" value="1"/>
</dbReference>
<organism evidence="3 4">
    <name type="scientific">Oryzias latipes</name>
    <name type="common">Japanese rice fish</name>
    <name type="synonym">Japanese killifish</name>
    <dbReference type="NCBI Taxonomy" id="8090"/>
    <lineage>
        <taxon>Eukaryota</taxon>
        <taxon>Metazoa</taxon>
        <taxon>Chordata</taxon>
        <taxon>Craniata</taxon>
        <taxon>Vertebrata</taxon>
        <taxon>Euteleostomi</taxon>
        <taxon>Actinopterygii</taxon>
        <taxon>Neopterygii</taxon>
        <taxon>Teleostei</taxon>
        <taxon>Neoteleostei</taxon>
        <taxon>Acanthomorphata</taxon>
        <taxon>Ovalentaria</taxon>
        <taxon>Atherinomorphae</taxon>
        <taxon>Beloniformes</taxon>
        <taxon>Adrianichthyidae</taxon>
        <taxon>Oryziinae</taxon>
        <taxon>Oryzias</taxon>
    </lineage>
</organism>